<proteinExistence type="predicted"/>
<keyword evidence="1" id="KW-0472">Membrane</keyword>
<protein>
    <submittedName>
        <fullName evidence="2">Uncharacterized protein</fullName>
    </submittedName>
</protein>
<sequence length="128" mass="14365">MYLITITLQRSTLCPRVNNCSDLSRCNGTAASSVRPDITSLREESVIWRQTEMACDVVHIYSPDRATICINCIATALTYIKRLLGRRPVELQGRDFVLLSVLHCAAICCGHLGRVMYLQFLEDSPSFP</sequence>
<dbReference type="EMBL" id="JASSZA010000012">
    <property type="protein sequence ID" value="KAK2097002.1"/>
    <property type="molecule type" value="Genomic_DNA"/>
</dbReference>
<keyword evidence="1" id="KW-0812">Transmembrane</keyword>
<evidence type="ECO:0000256" key="1">
    <source>
        <dbReference type="SAM" id="Phobius"/>
    </source>
</evidence>
<accession>A0ABQ9UIW8</accession>
<keyword evidence="1" id="KW-1133">Transmembrane helix</keyword>
<gene>
    <name evidence="2" type="ORF">P7K49_026036</name>
</gene>
<name>A0ABQ9UIW8_SAGOE</name>
<evidence type="ECO:0000313" key="2">
    <source>
        <dbReference type="EMBL" id="KAK2097002.1"/>
    </source>
</evidence>
<organism evidence="2 3">
    <name type="scientific">Saguinus oedipus</name>
    <name type="common">Cotton-top tamarin</name>
    <name type="synonym">Oedipomidas oedipus</name>
    <dbReference type="NCBI Taxonomy" id="9490"/>
    <lineage>
        <taxon>Eukaryota</taxon>
        <taxon>Metazoa</taxon>
        <taxon>Chordata</taxon>
        <taxon>Craniata</taxon>
        <taxon>Vertebrata</taxon>
        <taxon>Euteleostomi</taxon>
        <taxon>Mammalia</taxon>
        <taxon>Eutheria</taxon>
        <taxon>Euarchontoglires</taxon>
        <taxon>Primates</taxon>
        <taxon>Haplorrhini</taxon>
        <taxon>Platyrrhini</taxon>
        <taxon>Cebidae</taxon>
        <taxon>Callitrichinae</taxon>
        <taxon>Saguinus</taxon>
    </lineage>
</organism>
<feature type="transmembrane region" description="Helical" evidence="1">
    <location>
        <begin position="96"/>
        <end position="117"/>
    </location>
</feature>
<evidence type="ECO:0000313" key="3">
    <source>
        <dbReference type="Proteomes" id="UP001266305"/>
    </source>
</evidence>
<comment type="caution">
    <text evidence="2">The sequence shown here is derived from an EMBL/GenBank/DDBJ whole genome shotgun (WGS) entry which is preliminary data.</text>
</comment>
<dbReference type="Proteomes" id="UP001266305">
    <property type="component" value="Unassembled WGS sequence"/>
</dbReference>
<reference evidence="2 3" key="1">
    <citation type="submission" date="2023-05" db="EMBL/GenBank/DDBJ databases">
        <title>B98-5 Cell Line De Novo Hybrid Assembly: An Optical Mapping Approach.</title>
        <authorList>
            <person name="Kananen K."/>
            <person name="Auerbach J.A."/>
            <person name="Kautto E."/>
            <person name="Blachly J.S."/>
        </authorList>
    </citation>
    <scope>NUCLEOTIDE SEQUENCE [LARGE SCALE GENOMIC DNA]</scope>
    <source>
        <strain evidence="2">B95-8</strain>
        <tissue evidence="2">Cell line</tissue>
    </source>
</reference>
<keyword evidence="3" id="KW-1185">Reference proteome</keyword>